<dbReference type="SUPFAM" id="SSF103473">
    <property type="entry name" value="MFS general substrate transporter"/>
    <property type="match status" value="1"/>
</dbReference>
<dbReference type="Proteomes" id="UP000887566">
    <property type="component" value="Unplaced"/>
</dbReference>
<evidence type="ECO:0000313" key="7">
    <source>
        <dbReference type="Proteomes" id="UP000887566"/>
    </source>
</evidence>
<dbReference type="InterPro" id="IPR020846">
    <property type="entry name" value="MFS_dom"/>
</dbReference>
<dbReference type="GO" id="GO:0015149">
    <property type="term" value="F:hexose transmembrane transporter activity"/>
    <property type="evidence" value="ECO:0007669"/>
    <property type="project" value="TreeGrafter"/>
</dbReference>
<keyword evidence="2 5" id="KW-0812">Transmembrane</keyword>
<reference evidence="8" key="1">
    <citation type="submission" date="2022-11" db="UniProtKB">
        <authorList>
            <consortium name="WormBaseParasite"/>
        </authorList>
    </citation>
    <scope>IDENTIFICATION</scope>
</reference>
<name>A0A914W6A1_9BILA</name>
<keyword evidence="3 5" id="KW-1133">Transmembrane helix</keyword>
<feature type="transmembrane region" description="Helical" evidence="5">
    <location>
        <begin position="69"/>
        <end position="93"/>
    </location>
</feature>
<evidence type="ECO:0000256" key="2">
    <source>
        <dbReference type="ARBA" id="ARBA00022692"/>
    </source>
</evidence>
<feature type="transmembrane region" description="Helical" evidence="5">
    <location>
        <begin position="172"/>
        <end position="190"/>
    </location>
</feature>
<dbReference type="InterPro" id="IPR005828">
    <property type="entry name" value="MFS_sugar_transport-like"/>
</dbReference>
<sequence length="589" mass="65902">RFVVRQQRHQNFSMGLSWQLVIMSLAAGIAGNFQLGYLAAVLSQPYVIIESYLNSSLTERSGYSIDKGTVSLLMSALIIVNPVAQMIGQMVALYICDRMGRRRTALFGCLLIFPGCLLSFGAKYLHPAFELLFIGRLIWSLANGILIVNQTIWLVEAAPARYRGSVSSMQEVFASLGSLITQAFGVPFSTNELWPMMFIFPMVINVFCIAAFSLVHESPHYLLFKRNVPEEARRAIAAYHGISDKDKIEAQFEIVKNNGKSSADQGEKPKVNGMDIMFRPWKANDNVSKVIRHGAWVGLMVKIAFVFTATRVFRSFGTYILSDMGGWDYLEARYVSLAISILRVPATLVPVFFIDRIGRRPLLIWSTAASILSLLIIMISIFFGASWKIGTLTGALLLQTVNVIGLGSLSRFYGAELVPRKLLLKSVSTLAIIEALVRVVPEFTFYPLSHSIGAYYFIVFIVPTLFFLVLIWYYCPETKGKSINEVLNEMARRKGIDVSFHVGETPKSKPVENLNVISQIVEFSVNEEKKRAAEAGECEVDIEMQPNFVSASDTQKFDLPIELALKQWEQDIAANNKKLILYRCLSSPN</sequence>
<evidence type="ECO:0000256" key="1">
    <source>
        <dbReference type="ARBA" id="ARBA00004141"/>
    </source>
</evidence>
<dbReference type="InterPro" id="IPR036259">
    <property type="entry name" value="MFS_trans_sf"/>
</dbReference>
<evidence type="ECO:0000256" key="3">
    <source>
        <dbReference type="ARBA" id="ARBA00022989"/>
    </source>
</evidence>
<dbReference type="PANTHER" id="PTHR23503">
    <property type="entry name" value="SOLUTE CARRIER FAMILY 2"/>
    <property type="match status" value="1"/>
</dbReference>
<feature type="transmembrane region" description="Helical" evidence="5">
    <location>
        <begin position="422"/>
        <end position="440"/>
    </location>
</feature>
<dbReference type="AlphaFoldDB" id="A0A914W6A1"/>
<proteinExistence type="predicted"/>
<dbReference type="GO" id="GO:0016020">
    <property type="term" value="C:membrane"/>
    <property type="evidence" value="ECO:0007669"/>
    <property type="project" value="UniProtKB-SubCell"/>
</dbReference>
<feature type="transmembrane region" description="Helical" evidence="5">
    <location>
        <begin position="362"/>
        <end position="383"/>
    </location>
</feature>
<keyword evidence="7" id="KW-1185">Reference proteome</keyword>
<feature type="transmembrane region" description="Helical" evidence="5">
    <location>
        <begin position="20"/>
        <end position="49"/>
    </location>
</feature>
<feature type="transmembrane region" description="Helical" evidence="5">
    <location>
        <begin position="196"/>
        <end position="215"/>
    </location>
</feature>
<feature type="domain" description="Major facilitator superfamily (MFS) profile" evidence="6">
    <location>
        <begin position="24"/>
        <end position="479"/>
    </location>
</feature>
<evidence type="ECO:0000313" key="8">
    <source>
        <dbReference type="WBParaSite" id="PSAMB.scaffold3241size19123.g20796.t1"/>
    </source>
</evidence>
<dbReference type="PANTHER" id="PTHR23503:SF39">
    <property type="entry name" value="MAJOR FACILITATOR SUPERFAMILY (MFS) PROFILE DOMAIN-CONTAINING PROTEIN"/>
    <property type="match status" value="1"/>
</dbReference>
<feature type="transmembrane region" description="Helical" evidence="5">
    <location>
        <begin position="137"/>
        <end position="160"/>
    </location>
</feature>
<keyword evidence="4 5" id="KW-0472">Membrane</keyword>
<evidence type="ECO:0000256" key="4">
    <source>
        <dbReference type="ARBA" id="ARBA00023136"/>
    </source>
</evidence>
<protein>
    <submittedName>
        <fullName evidence="8">Major facilitator superfamily (MFS) profile domain-containing protein</fullName>
    </submittedName>
</protein>
<dbReference type="PROSITE" id="PS50850">
    <property type="entry name" value="MFS"/>
    <property type="match status" value="1"/>
</dbReference>
<dbReference type="Gene3D" id="1.20.1250.20">
    <property type="entry name" value="MFS general substrate transporter like domains"/>
    <property type="match status" value="1"/>
</dbReference>
<feature type="transmembrane region" description="Helical" evidence="5">
    <location>
        <begin position="105"/>
        <end position="125"/>
    </location>
</feature>
<feature type="transmembrane region" description="Helical" evidence="5">
    <location>
        <begin position="334"/>
        <end position="355"/>
    </location>
</feature>
<feature type="transmembrane region" description="Helical" evidence="5">
    <location>
        <begin position="389"/>
        <end position="410"/>
    </location>
</feature>
<evidence type="ECO:0000259" key="6">
    <source>
        <dbReference type="PROSITE" id="PS50850"/>
    </source>
</evidence>
<dbReference type="Pfam" id="PF00083">
    <property type="entry name" value="Sugar_tr"/>
    <property type="match status" value="1"/>
</dbReference>
<feature type="transmembrane region" description="Helical" evidence="5">
    <location>
        <begin position="452"/>
        <end position="475"/>
    </location>
</feature>
<dbReference type="InterPro" id="IPR045263">
    <property type="entry name" value="GLUT"/>
</dbReference>
<evidence type="ECO:0000256" key="5">
    <source>
        <dbReference type="SAM" id="Phobius"/>
    </source>
</evidence>
<organism evidence="7 8">
    <name type="scientific">Plectus sambesii</name>
    <dbReference type="NCBI Taxonomy" id="2011161"/>
    <lineage>
        <taxon>Eukaryota</taxon>
        <taxon>Metazoa</taxon>
        <taxon>Ecdysozoa</taxon>
        <taxon>Nematoda</taxon>
        <taxon>Chromadorea</taxon>
        <taxon>Plectida</taxon>
        <taxon>Plectina</taxon>
        <taxon>Plectoidea</taxon>
        <taxon>Plectidae</taxon>
        <taxon>Plectus</taxon>
    </lineage>
</organism>
<accession>A0A914W6A1</accession>
<dbReference type="WBParaSite" id="PSAMB.scaffold3241size19123.g20796.t1">
    <property type="protein sequence ID" value="PSAMB.scaffold3241size19123.g20796.t1"/>
    <property type="gene ID" value="PSAMB.scaffold3241size19123.g20796"/>
</dbReference>
<feature type="transmembrane region" description="Helical" evidence="5">
    <location>
        <begin position="295"/>
        <end position="314"/>
    </location>
</feature>
<comment type="subcellular location">
    <subcellularLocation>
        <location evidence="1">Membrane</location>
        <topology evidence="1">Multi-pass membrane protein</topology>
    </subcellularLocation>
</comment>